<name>A0A162J6C1_9HYPO</name>
<comment type="caution">
    <text evidence="2">The sequence shown here is derived from an EMBL/GenBank/DDBJ whole genome shotgun (WGS) entry which is preliminary data.</text>
</comment>
<dbReference type="STRING" id="1081102.A0A162J6C1"/>
<dbReference type="Proteomes" id="UP000076874">
    <property type="component" value="Unassembled WGS sequence"/>
</dbReference>
<reference evidence="2 3" key="1">
    <citation type="journal article" date="2016" name="Genome Biol. Evol.">
        <title>Divergent and convergent evolution of fungal pathogenicity.</title>
        <authorList>
            <person name="Shang Y."/>
            <person name="Xiao G."/>
            <person name="Zheng P."/>
            <person name="Cen K."/>
            <person name="Zhan S."/>
            <person name="Wang C."/>
        </authorList>
    </citation>
    <scope>NUCLEOTIDE SEQUENCE [LARGE SCALE GENOMIC DNA]</scope>
    <source>
        <strain evidence="2 3">RCEF 264</strain>
    </source>
</reference>
<protein>
    <submittedName>
        <fullName evidence="2">Dpy-30 protein</fullName>
    </submittedName>
</protein>
<accession>A0A162J6C1</accession>
<feature type="compositionally biased region" description="Polar residues" evidence="1">
    <location>
        <begin position="54"/>
        <end position="82"/>
    </location>
</feature>
<gene>
    <name evidence="2" type="ORF">SPI_02999</name>
</gene>
<sequence>MSEHEIESQLFKLQDVLTTGTDGVRPAATAPQAAFDIPPANATAAGRDSAGDVTANTVSSPALQEHSQSNARTSTPMRQTANGERLDSASRAASAHPESTFTIPNEVPPNGAPVRQYINNKLTGPLLEDHGILYES</sequence>
<organism evidence="2 3">
    <name type="scientific">Niveomyces insectorum RCEF 264</name>
    <dbReference type="NCBI Taxonomy" id="1081102"/>
    <lineage>
        <taxon>Eukaryota</taxon>
        <taxon>Fungi</taxon>
        <taxon>Dikarya</taxon>
        <taxon>Ascomycota</taxon>
        <taxon>Pezizomycotina</taxon>
        <taxon>Sordariomycetes</taxon>
        <taxon>Hypocreomycetidae</taxon>
        <taxon>Hypocreales</taxon>
        <taxon>Cordycipitaceae</taxon>
        <taxon>Niveomyces</taxon>
    </lineage>
</organism>
<dbReference type="EMBL" id="AZHD01000004">
    <property type="protein sequence ID" value="OAA64352.1"/>
    <property type="molecule type" value="Genomic_DNA"/>
</dbReference>
<evidence type="ECO:0000313" key="3">
    <source>
        <dbReference type="Proteomes" id="UP000076874"/>
    </source>
</evidence>
<dbReference type="OrthoDB" id="417678at2759"/>
<feature type="region of interest" description="Disordered" evidence="1">
    <location>
        <begin position="21"/>
        <end position="112"/>
    </location>
</feature>
<evidence type="ECO:0000313" key="2">
    <source>
        <dbReference type="EMBL" id="OAA64352.1"/>
    </source>
</evidence>
<evidence type="ECO:0000256" key="1">
    <source>
        <dbReference type="SAM" id="MobiDB-lite"/>
    </source>
</evidence>
<dbReference type="AlphaFoldDB" id="A0A162J6C1"/>
<keyword evidence="3" id="KW-1185">Reference proteome</keyword>
<proteinExistence type="predicted"/>